<organism evidence="1 2">
    <name type="scientific">Capsulimonas corticalis</name>
    <dbReference type="NCBI Taxonomy" id="2219043"/>
    <lineage>
        <taxon>Bacteria</taxon>
        <taxon>Bacillati</taxon>
        <taxon>Armatimonadota</taxon>
        <taxon>Armatimonadia</taxon>
        <taxon>Capsulimonadales</taxon>
        <taxon>Capsulimonadaceae</taxon>
        <taxon>Capsulimonas</taxon>
    </lineage>
</organism>
<dbReference type="Gene3D" id="2.60.40.640">
    <property type="match status" value="1"/>
</dbReference>
<dbReference type="KEGG" id="ccot:CCAX7_33200"/>
<keyword evidence="2" id="KW-1185">Reference proteome</keyword>
<proteinExistence type="predicted"/>
<sequence>MASAKIEMAFEGNPPFSPPPTFHTGQIVRGIIIVTPAANTHCRHLWVSLQWRTEGRGDCDTGVAEKLDCFQGSLIAGVLVQIPFQFTLPQSPWSYSGKYVSIVWEVTVDVDVPWKVNPHGALPFVLTSASRASSTPSPHSTRSQPTSSVNAQASFTIPSGEAAGVDMILQNVTGSENPVMQAIHQELPRLSLQEIQDLINAVPAALMENVEREIAEPIAARLTAAGAVIQILSHSRETL</sequence>
<accession>A0A402CYP9</accession>
<reference evidence="1 2" key="1">
    <citation type="journal article" date="2019" name="Int. J. Syst. Evol. Microbiol.">
        <title>Capsulimonas corticalis gen. nov., sp. nov., an aerobic capsulated bacterium, of a novel bacterial order, Capsulimonadales ord. nov., of the class Armatimonadia of the phylum Armatimonadetes.</title>
        <authorList>
            <person name="Li J."/>
            <person name="Kudo C."/>
            <person name="Tonouchi A."/>
        </authorList>
    </citation>
    <scope>NUCLEOTIDE SEQUENCE [LARGE SCALE GENOMIC DNA]</scope>
    <source>
        <strain evidence="1 2">AX-7</strain>
    </source>
</reference>
<gene>
    <name evidence="1" type="ORF">CCAX7_33200</name>
</gene>
<dbReference type="EMBL" id="AP025739">
    <property type="protein sequence ID" value="BDI31269.1"/>
    <property type="molecule type" value="Genomic_DNA"/>
</dbReference>
<dbReference type="Proteomes" id="UP000287394">
    <property type="component" value="Chromosome"/>
</dbReference>
<dbReference type="SUPFAM" id="SSF81296">
    <property type="entry name" value="E set domains"/>
    <property type="match status" value="1"/>
</dbReference>
<dbReference type="RefSeq" id="WP_165864333.1">
    <property type="nucleotide sequence ID" value="NZ_AP025739.1"/>
</dbReference>
<protein>
    <submittedName>
        <fullName evidence="1">Uncharacterized protein</fullName>
    </submittedName>
</protein>
<evidence type="ECO:0000313" key="1">
    <source>
        <dbReference type="EMBL" id="BDI31269.1"/>
    </source>
</evidence>
<evidence type="ECO:0000313" key="2">
    <source>
        <dbReference type="Proteomes" id="UP000287394"/>
    </source>
</evidence>
<dbReference type="SUPFAM" id="SSF54736">
    <property type="entry name" value="ClpS-like"/>
    <property type="match status" value="1"/>
</dbReference>
<dbReference type="InterPro" id="IPR014719">
    <property type="entry name" value="Ribosomal_bL12_C/ClpS-like"/>
</dbReference>
<dbReference type="GO" id="GO:0003735">
    <property type="term" value="F:structural constituent of ribosome"/>
    <property type="evidence" value="ECO:0007669"/>
    <property type="project" value="InterPro"/>
</dbReference>
<dbReference type="InterPro" id="IPR013823">
    <property type="entry name" value="Ribosomal_bL12_C"/>
</dbReference>
<dbReference type="AlphaFoldDB" id="A0A402CYP9"/>
<dbReference type="GO" id="GO:0006412">
    <property type="term" value="P:translation"/>
    <property type="evidence" value="ECO:0007669"/>
    <property type="project" value="InterPro"/>
</dbReference>
<name>A0A402CYP9_9BACT</name>
<dbReference type="InterPro" id="IPR014752">
    <property type="entry name" value="Arrestin-like_C"/>
</dbReference>
<dbReference type="Pfam" id="PF00542">
    <property type="entry name" value="Ribosomal_L12"/>
    <property type="match status" value="1"/>
</dbReference>
<dbReference type="Gene3D" id="3.30.1390.10">
    <property type="match status" value="1"/>
</dbReference>
<dbReference type="InterPro" id="IPR014756">
    <property type="entry name" value="Ig_E-set"/>
</dbReference>